<keyword evidence="2" id="KW-1133">Transmembrane helix</keyword>
<evidence type="ECO:0000313" key="3">
    <source>
        <dbReference type="EMBL" id="CAH8389718.1"/>
    </source>
</evidence>
<feature type="region of interest" description="Disordered" evidence="1">
    <location>
        <begin position="63"/>
        <end position="113"/>
    </location>
</feature>
<name>A0ABC8M288_ERUVS</name>
<evidence type="ECO:0000313" key="4">
    <source>
        <dbReference type="Proteomes" id="UP001642260"/>
    </source>
</evidence>
<gene>
    <name evidence="3" type="ORF">ERUC_LOCUS42201</name>
</gene>
<dbReference type="Proteomes" id="UP001642260">
    <property type="component" value="Unassembled WGS sequence"/>
</dbReference>
<keyword evidence="2" id="KW-0472">Membrane</keyword>
<comment type="caution">
    <text evidence="3">The sequence shown here is derived from an EMBL/GenBank/DDBJ whole genome shotgun (WGS) entry which is preliminary data.</text>
</comment>
<proteinExistence type="predicted"/>
<accession>A0ABC8M288</accession>
<dbReference type="AlphaFoldDB" id="A0ABC8M288"/>
<evidence type="ECO:0000256" key="1">
    <source>
        <dbReference type="SAM" id="MobiDB-lite"/>
    </source>
</evidence>
<sequence length="190" mass="21223">MKNRPRVDQVKSTGIAFGPAYQIFLSFGYTIYLCTNLLKMQLPAGVDNAEIEERIIQHLAASMGRARHGTRREGHRSRSSTQGGHPQFMMFSPPPPFPPPMLSSPSQRDETDTVTNLRHNTVWEGSLHSNMQPPASSHPHQGSPSASDSNRSQYQPSFLLAYTGLLLLINLPKVIKIELDHPNSNHFQNL</sequence>
<keyword evidence="4" id="KW-1185">Reference proteome</keyword>
<feature type="region of interest" description="Disordered" evidence="1">
    <location>
        <begin position="126"/>
        <end position="152"/>
    </location>
</feature>
<dbReference type="EMBL" id="CAKOAT010851820">
    <property type="protein sequence ID" value="CAH8389718.1"/>
    <property type="molecule type" value="Genomic_DNA"/>
</dbReference>
<feature type="compositionally biased region" description="Basic residues" evidence="1">
    <location>
        <begin position="65"/>
        <end position="78"/>
    </location>
</feature>
<evidence type="ECO:0000256" key="2">
    <source>
        <dbReference type="SAM" id="Phobius"/>
    </source>
</evidence>
<reference evidence="3 4" key="1">
    <citation type="submission" date="2022-03" db="EMBL/GenBank/DDBJ databases">
        <authorList>
            <person name="Macdonald S."/>
            <person name="Ahmed S."/>
            <person name="Newling K."/>
        </authorList>
    </citation>
    <scope>NUCLEOTIDE SEQUENCE [LARGE SCALE GENOMIC DNA]</scope>
</reference>
<feature type="compositionally biased region" description="Polar residues" evidence="1">
    <location>
        <begin position="127"/>
        <end position="152"/>
    </location>
</feature>
<organism evidence="3 4">
    <name type="scientific">Eruca vesicaria subsp. sativa</name>
    <name type="common">Garden rocket</name>
    <name type="synonym">Eruca sativa</name>
    <dbReference type="NCBI Taxonomy" id="29727"/>
    <lineage>
        <taxon>Eukaryota</taxon>
        <taxon>Viridiplantae</taxon>
        <taxon>Streptophyta</taxon>
        <taxon>Embryophyta</taxon>
        <taxon>Tracheophyta</taxon>
        <taxon>Spermatophyta</taxon>
        <taxon>Magnoliopsida</taxon>
        <taxon>eudicotyledons</taxon>
        <taxon>Gunneridae</taxon>
        <taxon>Pentapetalae</taxon>
        <taxon>rosids</taxon>
        <taxon>malvids</taxon>
        <taxon>Brassicales</taxon>
        <taxon>Brassicaceae</taxon>
        <taxon>Brassiceae</taxon>
        <taxon>Eruca</taxon>
    </lineage>
</organism>
<keyword evidence="2" id="KW-0812">Transmembrane</keyword>
<feature type="transmembrane region" description="Helical" evidence="2">
    <location>
        <begin position="12"/>
        <end position="32"/>
    </location>
</feature>
<feature type="compositionally biased region" description="Pro residues" evidence="1">
    <location>
        <begin position="92"/>
        <end position="102"/>
    </location>
</feature>
<protein>
    <submittedName>
        <fullName evidence="3">Uncharacterized protein</fullName>
    </submittedName>
</protein>